<gene>
    <name evidence="5" type="ORF">B1C78_06455</name>
</gene>
<dbReference type="Gene3D" id="3.40.50.1450">
    <property type="entry name" value="HybD-like"/>
    <property type="match status" value="1"/>
</dbReference>
<name>A0A1V3NL99_9GAMM</name>
<keyword evidence="4" id="KW-0378">Hydrolase</keyword>
<dbReference type="SUPFAM" id="SSF53163">
    <property type="entry name" value="HybD-like"/>
    <property type="match status" value="1"/>
</dbReference>
<evidence type="ECO:0000256" key="4">
    <source>
        <dbReference type="ARBA" id="ARBA00022801"/>
    </source>
</evidence>
<dbReference type="PANTHER" id="PTHR30302">
    <property type="entry name" value="HYDROGENASE 1 MATURATION PROTEASE"/>
    <property type="match status" value="1"/>
</dbReference>
<evidence type="ECO:0000256" key="2">
    <source>
        <dbReference type="ARBA" id="ARBA00022670"/>
    </source>
</evidence>
<dbReference type="Pfam" id="PF01750">
    <property type="entry name" value="HycI"/>
    <property type="match status" value="1"/>
</dbReference>
<dbReference type="GO" id="GO:0016485">
    <property type="term" value="P:protein processing"/>
    <property type="evidence" value="ECO:0007669"/>
    <property type="project" value="TreeGrafter"/>
</dbReference>
<organism evidence="5 6">
    <name type="scientific">Thioalkalivibrio denitrificans</name>
    <dbReference type="NCBI Taxonomy" id="108003"/>
    <lineage>
        <taxon>Bacteria</taxon>
        <taxon>Pseudomonadati</taxon>
        <taxon>Pseudomonadota</taxon>
        <taxon>Gammaproteobacteria</taxon>
        <taxon>Chromatiales</taxon>
        <taxon>Ectothiorhodospiraceae</taxon>
        <taxon>Thioalkalivibrio</taxon>
    </lineage>
</organism>
<sequence length="150" mass="15242">MVLVIGVGNRWRGDDGAGPAVARALSEVPGIRVAECTGEPTEIMACWSGQDRVIVVDAVSAGGPPGSIHRFTANSPLPVPGRHSSHGMGVAEAVELARSLGELPAQLTIYGIEPDRMTDGEGLSPSVRAAVAVVAAAIIDEVQGGTSGTH</sequence>
<dbReference type="EMBL" id="MVBK01000036">
    <property type="protein sequence ID" value="OOG25622.1"/>
    <property type="molecule type" value="Genomic_DNA"/>
</dbReference>
<dbReference type="PANTHER" id="PTHR30302:SF1">
    <property type="entry name" value="HYDROGENASE 2 MATURATION PROTEASE"/>
    <property type="match status" value="1"/>
</dbReference>
<keyword evidence="3" id="KW-0064">Aspartyl protease</keyword>
<proteinExistence type="inferred from homology"/>
<dbReference type="NCBIfam" id="TIGR00072">
    <property type="entry name" value="hydrog_prot"/>
    <property type="match status" value="1"/>
</dbReference>
<dbReference type="GO" id="GO:0008047">
    <property type="term" value="F:enzyme activator activity"/>
    <property type="evidence" value="ECO:0007669"/>
    <property type="project" value="InterPro"/>
</dbReference>
<reference evidence="5 6" key="1">
    <citation type="submission" date="2017-02" db="EMBL/GenBank/DDBJ databases">
        <title>Genomic diversity within the haloalkaliphilic genus Thioalkalivibrio.</title>
        <authorList>
            <person name="Ahn A.-C."/>
            <person name="Meier-Kolthoff J."/>
            <person name="Overmars L."/>
            <person name="Richter M."/>
            <person name="Woyke T."/>
            <person name="Sorokin D.Y."/>
            <person name="Muyzer G."/>
        </authorList>
    </citation>
    <scope>NUCLEOTIDE SEQUENCE [LARGE SCALE GENOMIC DNA]</scope>
    <source>
        <strain evidence="5 6">ALJD</strain>
    </source>
</reference>
<accession>A0A1V3NL99</accession>
<evidence type="ECO:0000313" key="6">
    <source>
        <dbReference type="Proteomes" id="UP000189462"/>
    </source>
</evidence>
<keyword evidence="6" id="KW-1185">Reference proteome</keyword>
<evidence type="ECO:0000256" key="3">
    <source>
        <dbReference type="ARBA" id="ARBA00022750"/>
    </source>
</evidence>
<evidence type="ECO:0000256" key="1">
    <source>
        <dbReference type="ARBA" id="ARBA00006814"/>
    </source>
</evidence>
<dbReference type="InterPro" id="IPR000671">
    <property type="entry name" value="Peptidase_A31"/>
</dbReference>
<keyword evidence="2 5" id="KW-0645">Protease</keyword>
<comment type="similarity">
    <text evidence="1">Belongs to the peptidase A31 family.</text>
</comment>
<dbReference type="CDD" id="cd00518">
    <property type="entry name" value="H2MP"/>
    <property type="match status" value="1"/>
</dbReference>
<dbReference type="GO" id="GO:0004190">
    <property type="term" value="F:aspartic-type endopeptidase activity"/>
    <property type="evidence" value="ECO:0007669"/>
    <property type="project" value="UniProtKB-KW"/>
</dbReference>
<dbReference type="PRINTS" id="PR00446">
    <property type="entry name" value="HYDRGNUPTAKE"/>
</dbReference>
<evidence type="ECO:0000313" key="5">
    <source>
        <dbReference type="EMBL" id="OOG25622.1"/>
    </source>
</evidence>
<dbReference type="AlphaFoldDB" id="A0A1V3NL99"/>
<dbReference type="InterPro" id="IPR023430">
    <property type="entry name" value="Pept_HybD-like_dom_sf"/>
</dbReference>
<dbReference type="STRING" id="108003.B1C78_06455"/>
<protein>
    <submittedName>
        <fullName evidence="5">Hydrogenase maturation protease</fullName>
    </submittedName>
</protein>
<dbReference type="Proteomes" id="UP000189462">
    <property type="component" value="Unassembled WGS sequence"/>
</dbReference>
<comment type="caution">
    <text evidence="5">The sequence shown here is derived from an EMBL/GenBank/DDBJ whole genome shotgun (WGS) entry which is preliminary data.</text>
</comment>